<proteinExistence type="predicted"/>
<protein>
    <submittedName>
        <fullName evidence="1">Histidine kinase</fullName>
    </submittedName>
</protein>
<keyword evidence="1" id="KW-0418">Kinase</keyword>
<dbReference type="Proteomes" id="UP000249082">
    <property type="component" value="Unassembled WGS sequence"/>
</dbReference>
<name>A0A2W5NJV2_9SPHN</name>
<evidence type="ECO:0000313" key="1">
    <source>
        <dbReference type="EMBL" id="PZQ53264.1"/>
    </source>
</evidence>
<gene>
    <name evidence="1" type="ORF">DI555_17140</name>
</gene>
<dbReference type="EMBL" id="QFPX01000017">
    <property type="protein sequence ID" value="PZQ53264.1"/>
    <property type="molecule type" value="Genomic_DNA"/>
</dbReference>
<organism evidence="1 2">
    <name type="scientific">Novosphingobium pentaromativorans</name>
    <dbReference type="NCBI Taxonomy" id="205844"/>
    <lineage>
        <taxon>Bacteria</taxon>
        <taxon>Pseudomonadati</taxon>
        <taxon>Pseudomonadota</taxon>
        <taxon>Alphaproteobacteria</taxon>
        <taxon>Sphingomonadales</taxon>
        <taxon>Sphingomonadaceae</taxon>
        <taxon>Novosphingobium</taxon>
    </lineage>
</organism>
<dbReference type="GO" id="GO:0016301">
    <property type="term" value="F:kinase activity"/>
    <property type="evidence" value="ECO:0007669"/>
    <property type="project" value="UniProtKB-KW"/>
</dbReference>
<comment type="caution">
    <text evidence="1">The sequence shown here is derived from an EMBL/GenBank/DDBJ whole genome shotgun (WGS) entry which is preliminary data.</text>
</comment>
<keyword evidence="1" id="KW-0808">Transferase</keyword>
<sequence>MDAPRFQPTPIPRPRRRKRCTHVTLTDSAGNAIDVMVRNLSSRGLSAACAGTPPHCNAVVRAVIGDGRELWGLVRWVKGNVIGVEFDTGS</sequence>
<reference evidence="1 2" key="1">
    <citation type="submission" date="2017-08" db="EMBL/GenBank/DDBJ databases">
        <title>Infants hospitalized years apart are colonized by the same room-sourced microbial strains.</title>
        <authorList>
            <person name="Brooks B."/>
            <person name="Olm M.R."/>
            <person name="Firek B.A."/>
            <person name="Baker R."/>
            <person name="Thomas B.C."/>
            <person name="Morowitz M.J."/>
            <person name="Banfield J.F."/>
        </authorList>
    </citation>
    <scope>NUCLEOTIDE SEQUENCE [LARGE SCALE GENOMIC DNA]</scope>
    <source>
        <strain evidence="1">S2_005_002_R2_33</strain>
    </source>
</reference>
<dbReference type="AlphaFoldDB" id="A0A2W5NJV2"/>
<accession>A0A2W5NJV2</accession>
<evidence type="ECO:0000313" key="2">
    <source>
        <dbReference type="Proteomes" id="UP000249082"/>
    </source>
</evidence>